<dbReference type="Gene3D" id="3.10.620.30">
    <property type="match status" value="2"/>
</dbReference>
<feature type="domain" description="Transglutaminase-like" evidence="6">
    <location>
        <begin position="176"/>
        <end position="231"/>
    </location>
</feature>
<sequence>MSDFHETLSNISKKFLELYRSKILSQWKGSASDGDKQRFVGLLNQNDFARQLYGLYKTLCFRYENDEWYSIVLDTLDLDLIYNNVDKAIAENNATDIEYQDYLVKELLRYFKQDFFTWCNKPKCIRCGNDSNMEYSGSSGPNLEEAKYECGNVELYRCNVEGDITRFPRYNDPMKLLETRTGRCGEWCNLFTLILKSFGLEARYIWNKEDHVWCEFYSPNLKRWVHVDSCEQSFDEPHIYSQNWNKKMSYVLAFSHDTVLDVSSRYILKNQLPRDAISESDLNFICVYLTKQLRRRMNDDQLYTLACRDEQERLEWEKSKTKQDETKATTTLSGSQGRESGSAEWKAQRGEDGA</sequence>
<accession>A0ABX6EQQ2</accession>
<dbReference type="Pfam" id="PF01841">
    <property type="entry name" value="Transglut_core"/>
    <property type="match status" value="1"/>
</dbReference>
<evidence type="ECO:0000313" key="8">
    <source>
        <dbReference type="Proteomes" id="UP000422736"/>
    </source>
</evidence>
<dbReference type="PANTHER" id="PTHR12143:SF19">
    <property type="entry name" value="PEPTIDE-N(4)-(N-ACETYL-BETA-GLUCOSAMINYL)ASPARAGINE AMIDASE"/>
    <property type="match status" value="1"/>
</dbReference>
<organism evidence="7 8">
    <name type="scientific">Kluyveromyces marxianus</name>
    <name type="common">Yeast</name>
    <name type="synonym">Candida kefyr</name>
    <dbReference type="NCBI Taxonomy" id="4911"/>
    <lineage>
        <taxon>Eukaryota</taxon>
        <taxon>Fungi</taxon>
        <taxon>Dikarya</taxon>
        <taxon>Ascomycota</taxon>
        <taxon>Saccharomycotina</taxon>
        <taxon>Saccharomycetes</taxon>
        <taxon>Saccharomycetales</taxon>
        <taxon>Saccharomycetaceae</taxon>
        <taxon>Kluyveromyces</taxon>
    </lineage>
</organism>
<keyword evidence="8" id="KW-1185">Reference proteome</keyword>
<evidence type="ECO:0000256" key="3">
    <source>
        <dbReference type="ARBA" id="ARBA00022833"/>
    </source>
</evidence>
<evidence type="ECO:0000256" key="1">
    <source>
        <dbReference type="ARBA" id="ARBA00009390"/>
    </source>
</evidence>
<dbReference type="InterPro" id="IPR002931">
    <property type="entry name" value="Transglutaminase-like"/>
</dbReference>
<feature type="region of interest" description="Disordered" evidence="5">
    <location>
        <begin position="315"/>
        <end position="354"/>
    </location>
</feature>
<evidence type="ECO:0000256" key="2">
    <source>
        <dbReference type="ARBA" id="ARBA00022723"/>
    </source>
</evidence>
<proteinExistence type="inferred from homology"/>
<dbReference type="InterPro" id="IPR050883">
    <property type="entry name" value="PNGase"/>
</dbReference>
<protein>
    <recommendedName>
        <fullName evidence="4">Peptide:N-glycanase 1</fullName>
    </recommendedName>
</protein>
<reference evidence="7 8" key="2">
    <citation type="submission" date="2019-11" db="EMBL/GenBank/DDBJ databases">
        <authorList>
            <person name="Lu H."/>
        </authorList>
    </citation>
    <scope>NUCLEOTIDE SEQUENCE [LARGE SCALE GENOMIC DNA]</scope>
    <source>
        <strain evidence="7 8">FIM1</strain>
    </source>
</reference>
<dbReference type="SMART" id="SM00460">
    <property type="entry name" value="TGc"/>
    <property type="match status" value="1"/>
</dbReference>
<evidence type="ECO:0000256" key="5">
    <source>
        <dbReference type="SAM" id="MobiDB-lite"/>
    </source>
</evidence>
<dbReference type="InterPro" id="IPR038765">
    <property type="entry name" value="Papain-like_cys_pep_sf"/>
</dbReference>
<name>A0ABX6EQQ2_KLUMA</name>
<dbReference type="Gene3D" id="2.20.25.10">
    <property type="match status" value="1"/>
</dbReference>
<evidence type="ECO:0000259" key="6">
    <source>
        <dbReference type="SMART" id="SM00460"/>
    </source>
</evidence>
<keyword evidence="3" id="KW-0862">Zinc</keyword>
<comment type="similarity">
    <text evidence="1">Belongs to the transglutaminase-like superfamily. PNGase family.</text>
</comment>
<dbReference type="SUPFAM" id="SSF54001">
    <property type="entry name" value="Cysteine proteinases"/>
    <property type="match status" value="1"/>
</dbReference>
<feature type="compositionally biased region" description="Polar residues" evidence="5">
    <location>
        <begin position="328"/>
        <end position="339"/>
    </location>
</feature>
<evidence type="ECO:0000256" key="4">
    <source>
        <dbReference type="ARBA" id="ARBA00032858"/>
    </source>
</evidence>
<feature type="compositionally biased region" description="Basic and acidic residues" evidence="5">
    <location>
        <begin position="315"/>
        <end position="327"/>
    </location>
</feature>
<dbReference type="EMBL" id="CP015054">
    <property type="protein sequence ID" value="QGN13408.1"/>
    <property type="molecule type" value="Genomic_DNA"/>
</dbReference>
<gene>
    <name evidence="7" type="primary">PNG1</name>
    <name evidence="7" type="ORF">FIM1_45</name>
</gene>
<reference evidence="7 8" key="1">
    <citation type="submission" date="2016-03" db="EMBL/GenBank/DDBJ databases">
        <title>How can Kluyveromyces marxianus grow so fast - potential evolutionary course in Saccharomyces Complex revealed by comparative genomics.</title>
        <authorList>
            <person name="Mo W."/>
            <person name="Lu W."/>
            <person name="Yang X."/>
            <person name="Qi J."/>
            <person name="Lv H."/>
        </authorList>
    </citation>
    <scope>NUCLEOTIDE SEQUENCE [LARGE SCALE GENOMIC DNA]</scope>
    <source>
        <strain evidence="7 8">FIM1</strain>
    </source>
</reference>
<evidence type="ECO:0000313" key="7">
    <source>
        <dbReference type="EMBL" id="QGN13408.1"/>
    </source>
</evidence>
<dbReference type="Proteomes" id="UP000422736">
    <property type="component" value="Chromosome 1"/>
</dbReference>
<keyword evidence="2" id="KW-0479">Metal-binding</keyword>
<dbReference type="PANTHER" id="PTHR12143">
    <property type="entry name" value="PEPTIDE N-GLYCANASE PNGASE -RELATED"/>
    <property type="match status" value="1"/>
</dbReference>